<feature type="region of interest" description="Disordered" evidence="1">
    <location>
        <begin position="341"/>
        <end position="449"/>
    </location>
</feature>
<dbReference type="AlphaFoldDB" id="A0AAE0H0E4"/>
<evidence type="ECO:0000313" key="2">
    <source>
        <dbReference type="EMBL" id="KAK3287564.1"/>
    </source>
</evidence>
<organism evidence="2 3">
    <name type="scientific">Cymbomonas tetramitiformis</name>
    <dbReference type="NCBI Taxonomy" id="36881"/>
    <lineage>
        <taxon>Eukaryota</taxon>
        <taxon>Viridiplantae</taxon>
        <taxon>Chlorophyta</taxon>
        <taxon>Pyramimonadophyceae</taxon>
        <taxon>Pyramimonadales</taxon>
        <taxon>Pyramimonadaceae</taxon>
        <taxon>Cymbomonas</taxon>
    </lineage>
</organism>
<evidence type="ECO:0000313" key="3">
    <source>
        <dbReference type="Proteomes" id="UP001190700"/>
    </source>
</evidence>
<name>A0AAE0H0E4_9CHLO</name>
<feature type="compositionally biased region" description="Low complexity" evidence="1">
    <location>
        <begin position="1"/>
        <end position="21"/>
    </location>
</feature>
<comment type="caution">
    <text evidence="2">The sequence shown here is derived from an EMBL/GenBank/DDBJ whole genome shotgun (WGS) entry which is preliminary data.</text>
</comment>
<feature type="region of interest" description="Disordered" evidence="1">
    <location>
        <begin position="1"/>
        <end position="41"/>
    </location>
</feature>
<feature type="compositionally biased region" description="Acidic residues" evidence="1">
    <location>
        <begin position="363"/>
        <end position="387"/>
    </location>
</feature>
<accession>A0AAE0H0E4</accession>
<feature type="compositionally biased region" description="Basic and acidic residues" evidence="1">
    <location>
        <begin position="418"/>
        <end position="430"/>
    </location>
</feature>
<keyword evidence="3" id="KW-1185">Reference proteome</keyword>
<gene>
    <name evidence="2" type="ORF">CYMTET_4933</name>
</gene>
<dbReference type="EMBL" id="LGRX02000798">
    <property type="protein sequence ID" value="KAK3287564.1"/>
    <property type="molecule type" value="Genomic_DNA"/>
</dbReference>
<proteinExistence type="predicted"/>
<feature type="compositionally biased region" description="Basic and acidic residues" evidence="1">
    <location>
        <begin position="349"/>
        <end position="359"/>
    </location>
</feature>
<protein>
    <submittedName>
        <fullName evidence="2">Uncharacterized protein</fullName>
    </submittedName>
</protein>
<evidence type="ECO:0000256" key="1">
    <source>
        <dbReference type="SAM" id="MobiDB-lite"/>
    </source>
</evidence>
<dbReference type="Proteomes" id="UP001190700">
    <property type="component" value="Unassembled WGS sequence"/>
</dbReference>
<feature type="compositionally biased region" description="Acidic residues" evidence="1">
    <location>
        <begin position="399"/>
        <end position="417"/>
    </location>
</feature>
<reference evidence="2 3" key="1">
    <citation type="journal article" date="2015" name="Genome Biol. Evol.">
        <title>Comparative Genomics of a Bacterivorous Green Alga Reveals Evolutionary Causalities and Consequences of Phago-Mixotrophic Mode of Nutrition.</title>
        <authorList>
            <person name="Burns J.A."/>
            <person name="Paasch A."/>
            <person name="Narechania A."/>
            <person name="Kim E."/>
        </authorList>
    </citation>
    <scope>NUCLEOTIDE SEQUENCE [LARGE SCALE GENOMIC DNA]</scope>
    <source>
        <strain evidence="2 3">PLY_AMNH</strain>
    </source>
</reference>
<sequence length="449" mass="48654">MPKTRAPPTRQRTQPPRQQTPRSPPPNQQRQTSLVESTAADPRMNAMMQQIQQQMMMLAAANNGAAEAMRQPAVVAPEPGVDADPWTSVVNGMKDDAREIIDEWRLKGLLPRGTVNVIGQVAYNKVAKHIQSRHPQVPLRVVKTYVTNRLSYFEKTTWMVPVAGNTRPPLNSRTSFTSGTTVQRPGIGYRVYGDRDWPTNEETQACLAVAKAIADSKPLTEGAHFEIFTALGNARSCAGKKTRRDVVDIFATAQADVGRIGDDYATGKATKSGISNLAIARAIVAVFGPGKSLNEKPMVLPSDVYELYIEIHKAYLMHANEKHVYPEKLTARKLAGLNLEPAETEEPFSDGKTEEEAGKAGEGSDDEEDGGTEEDAGDEEVAAEGDDAAAAAAGGGEGEVVEEEEDDKTASEDDDDTEKPMPDGRGRFQEGGEGGGFQRTSSLSEEEEK</sequence>